<sequence length="345" mass="38572">MPRIFSHDTEETGSDFRSKATLGVAITAVLLLLPAVLLDLLKGELAIGIGAFCVVFILSANAWIVLQGRCHQRLTQYGLIPAGMVFMTSIFQMDGLIASLWCYPIVLAAYCMLSERRAWFANAVILLLALPMVWLTLDPTYAFRVTTTLVATSIFAAILVWVIDDQRRMLEMQLTLDPLTGLLNRLTYTKRMEQAVHEHEQHGKRISLLAIDVDNFKKLNDHHGHAVGDYVLSQIGLLLKNALREEDNVFRMGGEEFTVILINANERAAIETAERIRRQIGEHDYGINSAVTISTGVAEHLQDESWAAWAKRGDDRLYEAKHKGRNRVVAAQPKEVVKLGIVSLP</sequence>
<dbReference type="RefSeq" id="WP_088917939.1">
    <property type="nucleotide sequence ID" value="NZ_CP018632.1"/>
</dbReference>
<reference evidence="6 7" key="1">
    <citation type="submission" date="2016-12" db="EMBL/GenBank/DDBJ databases">
        <authorList>
            <person name="Song W.-J."/>
            <person name="Kurnit D.M."/>
        </authorList>
    </citation>
    <scope>NUCLEOTIDE SEQUENCE [LARGE SCALE GENOMIC DNA]</scope>
    <source>
        <strain evidence="6 7">IMCC3135</strain>
    </source>
</reference>
<dbReference type="InterPro" id="IPR000160">
    <property type="entry name" value="GGDEF_dom"/>
</dbReference>
<dbReference type="InterPro" id="IPR043128">
    <property type="entry name" value="Rev_trsase/Diguanyl_cyclase"/>
</dbReference>
<dbReference type="Proteomes" id="UP000250079">
    <property type="component" value="Chromosome"/>
</dbReference>
<dbReference type="CDD" id="cd01949">
    <property type="entry name" value="GGDEF"/>
    <property type="match status" value="1"/>
</dbReference>
<feature type="transmembrane region" description="Helical" evidence="4">
    <location>
        <begin position="78"/>
        <end position="106"/>
    </location>
</feature>
<dbReference type="GO" id="GO:0052621">
    <property type="term" value="F:diguanylate cyclase activity"/>
    <property type="evidence" value="ECO:0007669"/>
    <property type="project" value="UniProtKB-EC"/>
</dbReference>
<evidence type="ECO:0000256" key="2">
    <source>
        <dbReference type="ARBA" id="ARBA00012528"/>
    </source>
</evidence>
<organism evidence="6 7">
    <name type="scientific">Granulosicoccus antarcticus IMCC3135</name>
    <dbReference type="NCBI Taxonomy" id="1192854"/>
    <lineage>
        <taxon>Bacteria</taxon>
        <taxon>Pseudomonadati</taxon>
        <taxon>Pseudomonadota</taxon>
        <taxon>Gammaproteobacteria</taxon>
        <taxon>Chromatiales</taxon>
        <taxon>Granulosicoccaceae</taxon>
        <taxon>Granulosicoccus</taxon>
    </lineage>
</organism>
<dbReference type="AlphaFoldDB" id="A0A2Z2NN39"/>
<evidence type="ECO:0000256" key="3">
    <source>
        <dbReference type="ARBA" id="ARBA00034247"/>
    </source>
</evidence>
<keyword evidence="4" id="KW-0472">Membrane</keyword>
<gene>
    <name evidence="6" type="primary">ydaM</name>
    <name evidence="6" type="ORF">IMCC3135_12775</name>
</gene>
<evidence type="ECO:0000256" key="1">
    <source>
        <dbReference type="ARBA" id="ARBA00001946"/>
    </source>
</evidence>
<keyword evidence="6" id="KW-0548">Nucleotidyltransferase</keyword>
<dbReference type="KEGG" id="gai:IMCC3135_12775"/>
<protein>
    <recommendedName>
        <fullName evidence="2">diguanylate cyclase</fullName>
        <ecNumber evidence="2">2.7.7.65</ecNumber>
    </recommendedName>
</protein>
<dbReference type="EMBL" id="CP018632">
    <property type="protein sequence ID" value="ASJ72643.1"/>
    <property type="molecule type" value="Genomic_DNA"/>
</dbReference>
<dbReference type="Gene3D" id="3.30.70.270">
    <property type="match status" value="1"/>
</dbReference>
<feature type="transmembrane region" description="Helical" evidence="4">
    <location>
        <begin position="141"/>
        <end position="163"/>
    </location>
</feature>
<keyword evidence="7" id="KW-1185">Reference proteome</keyword>
<evidence type="ECO:0000259" key="5">
    <source>
        <dbReference type="PROSITE" id="PS50887"/>
    </source>
</evidence>
<dbReference type="Pfam" id="PF00990">
    <property type="entry name" value="GGDEF"/>
    <property type="match status" value="1"/>
</dbReference>
<evidence type="ECO:0000256" key="4">
    <source>
        <dbReference type="SAM" id="Phobius"/>
    </source>
</evidence>
<dbReference type="PANTHER" id="PTHR45138">
    <property type="entry name" value="REGULATORY COMPONENTS OF SENSORY TRANSDUCTION SYSTEM"/>
    <property type="match status" value="1"/>
</dbReference>
<dbReference type="EC" id="2.7.7.65" evidence="2"/>
<evidence type="ECO:0000313" key="7">
    <source>
        <dbReference type="Proteomes" id="UP000250079"/>
    </source>
</evidence>
<feature type="transmembrane region" description="Helical" evidence="4">
    <location>
        <begin position="20"/>
        <end position="38"/>
    </location>
</feature>
<feature type="domain" description="GGDEF" evidence="5">
    <location>
        <begin position="204"/>
        <end position="333"/>
    </location>
</feature>
<keyword evidence="4" id="KW-1133">Transmembrane helix</keyword>
<dbReference type="NCBIfam" id="TIGR00254">
    <property type="entry name" value="GGDEF"/>
    <property type="match status" value="1"/>
</dbReference>
<dbReference type="OrthoDB" id="9812260at2"/>
<dbReference type="PANTHER" id="PTHR45138:SF9">
    <property type="entry name" value="DIGUANYLATE CYCLASE DGCM-RELATED"/>
    <property type="match status" value="1"/>
</dbReference>
<keyword evidence="4" id="KW-0812">Transmembrane</keyword>
<feature type="transmembrane region" description="Helical" evidence="4">
    <location>
        <begin position="45"/>
        <end position="66"/>
    </location>
</feature>
<proteinExistence type="predicted"/>
<dbReference type="SUPFAM" id="SSF55073">
    <property type="entry name" value="Nucleotide cyclase"/>
    <property type="match status" value="1"/>
</dbReference>
<dbReference type="SMART" id="SM00267">
    <property type="entry name" value="GGDEF"/>
    <property type="match status" value="1"/>
</dbReference>
<accession>A0A2Z2NN39</accession>
<dbReference type="PROSITE" id="PS50887">
    <property type="entry name" value="GGDEF"/>
    <property type="match status" value="1"/>
</dbReference>
<keyword evidence="6" id="KW-0808">Transferase</keyword>
<comment type="catalytic activity">
    <reaction evidence="3">
        <text>2 GTP = 3',3'-c-di-GMP + 2 diphosphate</text>
        <dbReference type="Rhea" id="RHEA:24898"/>
        <dbReference type="ChEBI" id="CHEBI:33019"/>
        <dbReference type="ChEBI" id="CHEBI:37565"/>
        <dbReference type="ChEBI" id="CHEBI:58805"/>
        <dbReference type="EC" id="2.7.7.65"/>
    </reaction>
</comment>
<evidence type="ECO:0000313" key="6">
    <source>
        <dbReference type="EMBL" id="ASJ72643.1"/>
    </source>
</evidence>
<name>A0A2Z2NN39_9GAMM</name>
<comment type="cofactor">
    <cofactor evidence="1">
        <name>Mg(2+)</name>
        <dbReference type="ChEBI" id="CHEBI:18420"/>
    </cofactor>
</comment>
<feature type="transmembrane region" description="Helical" evidence="4">
    <location>
        <begin position="118"/>
        <end position="135"/>
    </location>
</feature>
<dbReference type="InterPro" id="IPR029787">
    <property type="entry name" value="Nucleotide_cyclase"/>
</dbReference>
<dbReference type="InterPro" id="IPR050469">
    <property type="entry name" value="Diguanylate_Cyclase"/>
</dbReference>
<dbReference type="FunFam" id="3.30.70.270:FF:000001">
    <property type="entry name" value="Diguanylate cyclase domain protein"/>
    <property type="match status" value="1"/>
</dbReference>